<organism evidence="6">
    <name type="scientific">Yamadaella caenomyce</name>
    <dbReference type="NCBI Taxonomy" id="259029"/>
    <lineage>
        <taxon>Eukaryota</taxon>
        <taxon>Rhodophyta</taxon>
        <taxon>Florideophyceae</taxon>
        <taxon>Nemaliophycidae</taxon>
        <taxon>Nemaliales</taxon>
        <taxon>Liagoraceae</taxon>
        <taxon>Yamadaella</taxon>
    </lineage>
</organism>
<keyword evidence="6" id="KW-0150">Chloroplast</keyword>
<dbReference type="SUPFAM" id="SSF52172">
    <property type="entry name" value="CheY-like"/>
    <property type="match status" value="1"/>
</dbReference>
<reference evidence="6" key="1">
    <citation type="submission" date="2016-10" db="EMBL/GenBank/DDBJ databases">
        <title>Chloroplast genomes as a tool to resolve red algal phylogenies: a case study in the Nemaliales.</title>
        <authorList>
            <person name="Costa J.F."/>
            <person name="Lin S.M."/>
            <person name="Macaya E.C."/>
            <person name="Fernandez-Garcia C."/>
            <person name="Verbruggen H."/>
        </authorList>
    </citation>
    <scope>NUCLEOTIDE SEQUENCE</scope>
    <source>
        <strain evidence="6">J.0255</strain>
    </source>
</reference>
<dbReference type="PRINTS" id="PR00038">
    <property type="entry name" value="HTHLUXR"/>
</dbReference>
<dbReference type="GO" id="GO:0003677">
    <property type="term" value="F:DNA binding"/>
    <property type="evidence" value="ECO:0007669"/>
    <property type="project" value="UniProtKB-KW"/>
</dbReference>
<dbReference type="Gene3D" id="1.10.10.10">
    <property type="entry name" value="Winged helix-like DNA-binding domain superfamily/Winged helix DNA-binding domain"/>
    <property type="match status" value="1"/>
</dbReference>
<keyword evidence="6" id="KW-0934">Plastid</keyword>
<protein>
    <recommendedName>
        <fullName evidence="7">TctD-like protein</fullName>
    </recommendedName>
</protein>
<feature type="domain" description="Response regulatory" evidence="5">
    <location>
        <begin position="4"/>
        <end position="120"/>
    </location>
</feature>
<sequence length="220" mass="25080">MSYRILLVDDDIPLLHSVAAYLSSEGFLIDTTTSVSAAISMLRLYHYNLVISDIMLPESTGYDLIQYMTKDVKYKQIPFIFLTAKGMTQDRILGYDMGCYGYLTKPFEPAELVSLIRNLISKYSVTSDISKLDPSTASHLDTNSKLNQIYRNLLMFTRREEEVLELVLQGLTNKEIAFSLGVTVRSIEKHVSRLLTKTGTRNRTHLSQYIFRLTTDLKGE</sequence>
<dbReference type="PROSITE" id="PS00622">
    <property type="entry name" value="HTH_LUXR_1"/>
    <property type="match status" value="1"/>
</dbReference>
<dbReference type="SMART" id="SM00421">
    <property type="entry name" value="HTH_LUXR"/>
    <property type="match status" value="1"/>
</dbReference>
<evidence type="ECO:0000256" key="1">
    <source>
        <dbReference type="ARBA" id="ARBA00022553"/>
    </source>
</evidence>
<evidence type="ECO:0008006" key="7">
    <source>
        <dbReference type="Google" id="ProtNLM"/>
    </source>
</evidence>
<evidence type="ECO:0000259" key="4">
    <source>
        <dbReference type="PROSITE" id="PS50043"/>
    </source>
</evidence>
<dbReference type="InterPro" id="IPR000792">
    <property type="entry name" value="Tscrpt_reg_LuxR_C"/>
</dbReference>
<dbReference type="CDD" id="cd06170">
    <property type="entry name" value="LuxR_C_like"/>
    <property type="match status" value="1"/>
</dbReference>
<dbReference type="SUPFAM" id="SSF46894">
    <property type="entry name" value="C-terminal effector domain of the bipartite response regulators"/>
    <property type="match status" value="1"/>
</dbReference>
<evidence type="ECO:0000256" key="3">
    <source>
        <dbReference type="PROSITE-ProRule" id="PRU00169"/>
    </source>
</evidence>
<dbReference type="InterPro" id="IPR011006">
    <property type="entry name" value="CheY-like_superfamily"/>
</dbReference>
<dbReference type="InterPro" id="IPR036388">
    <property type="entry name" value="WH-like_DNA-bd_sf"/>
</dbReference>
<evidence type="ECO:0000313" key="6">
    <source>
        <dbReference type="EMBL" id="SCW23888.1"/>
    </source>
</evidence>
<dbReference type="Gene3D" id="3.40.50.2300">
    <property type="match status" value="1"/>
</dbReference>
<dbReference type="Pfam" id="PF00072">
    <property type="entry name" value="Response_reg"/>
    <property type="match status" value="1"/>
</dbReference>
<dbReference type="GO" id="GO:0006355">
    <property type="term" value="P:regulation of DNA-templated transcription"/>
    <property type="evidence" value="ECO:0007669"/>
    <property type="project" value="InterPro"/>
</dbReference>
<dbReference type="RefSeq" id="YP_009315433.1">
    <property type="nucleotide sequence ID" value="NC_031666.1"/>
</dbReference>
<dbReference type="Pfam" id="PF00196">
    <property type="entry name" value="GerE"/>
    <property type="match status" value="1"/>
</dbReference>
<dbReference type="InterPro" id="IPR001789">
    <property type="entry name" value="Sig_transdc_resp-reg_receiver"/>
</dbReference>
<dbReference type="GO" id="GO:0000160">
    <property type="term" value="P:phosphorelay signal transduction system"/>
    <property type="evidence" value="ECO:0007669"/>
    <property type="project" value="InterPro"/>
</dbReference>
<dbReference type="EMBL" id="LT622875">
    <property type="protein sequence ID" value="SCW23888.1"/>
    <property type="molecule type" value="Genomic_DNA"/>
</dbReference>
<dbReference type="InterPro" id="IPR050595">
    <property type="entry name" value="Bact_response_regulator"/>
</dbReference>
<dbReference type="PANTHER" id="PTHR44591">
    <property type="entry name" value="STRESS RESPONSE REGULATOR PROTEIN 1"/>
    <property type="match status" value="1"/>
</dbReference>
<evidence type="ECO:0000256" key="2">
    <source>
        <dbReference type="ARBA" id="ARBA00023125"/>
    </source>
</evidence>
<dbReference type="GeneID" id="29997958"/>
<dbReference type="PANTHER" id="PTHR44591:SF3">
    <property type="entry name" value="RESPONSE REGULATORY DOMAIN-CONTAINING PROTEIN"/>
    <property type="match status" value="1"/>
</dbReference>
<keyword evidence="2" id="KW-0238">DNA-binding</keyword>
<dbReference type="PROSITE" id="PS50110">
    <property type="entry name" value="RESPONSE_REGULATORY"/>
    <property type="match status" value="1"/>
</dbReference>
<dbReference type="PROSITE" id="PS50043">
    <property type="entry name" value="HTH_LUXR_2"/>
    <property type="match status" value="1"/>
</dbReference>
<reference evidence="6" key="2">
    <citation type="submission" date="2016-10" db="EMBL/GenBank/DDBJ databases">
        <authorList>
            <person name="de Groot N.N."/>
        </authorList>
    </citation>
    <scope>NUCLEOTIDE SEQUENCE</scope>
    <source>
        <strain evidence="6">J.0255</strain>
    </source>
</reference>
<gene>
    <name evidence="6" type="primary">ycf29</name>
    <name evidence="6" type="ORF">J0255_221</name>
</gene>
<name>A0A1G4NYZ9_9FLOR</name>
<proteinExistence type="predicted"/>
<dbReference type="AlphaFoldDB" id="A0A1G4NYZ9"/>
<feature type="domain" description="HTH luxR-type" evidence="4">
    <location>
        <begin position="149"/>
        <end position="214"/>
    </location>
</feature>
<dbReference type="SMART" id="SM00448">
    <property type="entry name" value="REC"/>
    <property type="match status" value="1"/>
</dbReference>
<feature type="modified residue" description="4-aspartylphosphate" evidence="3">
    <location>
        <position position="53"/>
    </location>
</feature>
<accession>A0A1G4NYZ9</accession>
<keyword evidence="1 3" id="KW-0597">Phosphoprotein</keyword>
<geneLocation type="chloroplast" evidence="6"/>
<dbReference type="InterPro" id="IPR016032">
    <property type="entry name" value="Sig_transdc_resp-reg_C-effctor"/>
</dbReference>
<evidence type="ECO:0000259" key="5">
    <source>
        <dbReference type="PROSITE" id="PS50110"/>
    </source>
</evidence>